<evidence type="ECO:0000256" key="3">
    <source>
        <dbReference type="ARBA" id="ARBA00022679"/>
    </source>
</evidence>
<sequence length="217" mass="24429">MSPVIGYFIVTNSFSSALYLLLIAGFTDFLDGYIARKFNMKTSWGSVLDPAADKILMTTLAVSLMYSNILPLGIGGLIIGRDVFLMLRTFYKRYESLEPPKTWQRYWDVNTSTAEIKPTAISKVNTFLQLSLMFFSLTGTVYGFADHFLMDCLRYTVAATTIISFGQLDTRPVLERKDASEDTLKMEEYENGHLALVKLLAFEPIALEDFATSIMAE</sequence>
<evidence type="ECO:0000256" key="4">
    <source>
        <dbReference type="ARBA" id="ARBA00022692"/>
    </source>
</evidence>
<comment type="similarity">
    <text evidence="10">Belongs to the CDP-alcohol phosphatidyltransferase class-I family.</text>
</comment>
<keyword evidence="9" id="KW-1208">Phospholipid metabolism</keyword>
<name>A0AAD5Y5M0_9FUNG</name>
<gene>
    <name evidence="12" type="ORF">HK103_007342</name>
</gene>
<feature type="transmembrane region" description="Helical" evidence="11">
    <location>
        <begin position="16"/>
        <end position="34"/>
    </location>
</feature>
<keyword evidence="2" id="KW-0444">Lipid biosynthesis</keyword>
<reference evidence="12" key="1">
    <citation type="submission" date="2020-05" db="EMBL/GenBank/DDBJ databases">
        <title>Phylogenomic resolution of chytrid fungi.</title>
        <authorList>
            <person name="Stajich J.E."/>
            <person name="Amses K."/>
            <person name="Simmons R."/>
            <person name="Seto K."/>
            <person name="Myers J."/>
            <person name="Bonds A."/>
            <person name="Quandt C.A."/>
            <person name="Barry K."/>
            <person name="Liu P."/>
            <person name="Grigoriev I."/>
            <person name="Longcore J.E."/>
            <person name="James T.Y."/>
        </authorList>
    </citation>
    <scope>NUCLEOTIDE SEQUENCE</scope>
    <source>
        <strain evidence="12">PLAUS21</strain>
    </source>
</reference>
<evidence type="ECO:0000256" key="5">
    <source>
        <dbReference type="ARBA" id="ARBA00022989"/>
    </source>
</evidence>
<feature type="transmembrane region" description="Helical" evidence="11">
    <location>
        <begin position="127"/>
        <end position="145"/>
    </location>
</feature>
<keyword evidence="8" id="KW-0594">Phospholipid biosynthesis</keyword>
<organism evidence="12 13">
    <name type="scientific">Boothiomyces macroporosus</name>
    <dbReference type="NCBI Taxonomy" id="261099"/>
    <lineage>
        <taxon>Eukaryota</taxon>
        <taxon>Fungi</taxon>
        <taxon>Fungi incertae sedis</taxon>
        <taxon>Chytridiomycota</taxon>
        <taxon>Chytridiomycota incertae sedis</taxon>
        <taxon>Chytridiomycetes</taxon>
        <taxon>Rhizophydiales</taxon>
        <taxon>Terramycetaceae</taxon>
        <taxon>Boothiomyces</taxon>
    </lineage>
</organism>
<evidence type="ECO:0000256" key="6">
    <source>
        <dbReference type="ARBA" id="ARBA00023098"/>
    </source>
</evidence>
<dbReference type="EMBL" id="JADGKB010000009">
    <property type="protein sequence ID" value="KAJ3260779.1"/>
    <property type="molecule type" value="Genomic_DNA"/>
</dbReference>
<dbReference type="Gene3D" id="1.20.120.1760">
    <property type="match status" value="1"/>
</dbReference>
<dbReference type="GO" id="GO:0043337">
    <property type="term" value="F:cardiolipin synthase (CMP-forming)"/>
    <property type="evidence" value="ECO:0007669"/>
    <property type="project" value="TreeGrafter"/>
</dbReference>
<keyword evidence="7 11" id="KW-0472">Membrane</keyword>
<keyword evidence="6" id="KW-0443">Lipid metabolism</keyword>
<protein>
    <recommendedName>
        <fullName evidence="14">Phosphatidyl synthase</fullName>
    </recommendedName>
</protein>
<evidence type="ECO:0000256" key="7">
    <source>
        <dbReference type="ARBA" id="ARBA00023136"/>
    </source>
</evidence>
<dbReference type="GO" id="GO:0032049">
    <property type="term" value="P:cardiolipin biosynthetic process"/>
    <property type="evidence" value="ECO:0007669"/>
    <property type="project" value="TreeGrafter"/>
</dbReference>
<evidence type="ECO:0000256" key="1">
    <source>
        <dbReference type="ARBA" id="ARBA00004141"/>
    </source>
</evidence>
<dbReference type="InterPro" id="IPR000462">
    <property type="entry name" value="CDP-OH_P_trans"/>
</dbReference>
<evidence type="ECO:0000313" key="13">
    <source>
        <dbReference type="Proteomes" id="UP001210925"/>
    </source>
</evidence>
<keyword evidence="13" id="KW-1185">Reference proteome</keyword>
<dbReference type="AlphaFoldDB" id="A0AAD5Y5M0"/>
<comment type="caution">
    <text evidence="12">The sequence shown here is derived from an EMBL/GenBank/DDBJ whole genome shotgun (WGS) entry which is preliminary data.</text>
</comment>
<proteinExistence type="inferred from homology"/>
<keyword evidence="4 11" id="KW-0812">Transmembrane</keyword>
<evidence type="ECO:0000256" key="2">
    <source>
        <dbReference type="ARBA" id="ARBA00022516"/>
    </source>
</evidence>
<keyword evidence="5 11" id="KW-1133">Transmembrane helix</keyword>
<accession>A0AAD5Y5M0</accession>
<feature type="transmembrane region" description="Helical" evidence="11">
    <location>
        <begin position="55"/>
        <end position="79"/>
    </location>
</feature>
<comment type="subcellular location">
    <subcellularLocation>
        <location evidence="1">Membrane</location>
        <topology evidence="1">Multi-pass membrane protein</topology>
    </subcellularLocation>
</comment>
<dbReference type="PROSITE" id="PS00379">
    <property type="entry name" value="CDP_ALCOHOL_P_TRANSF"/>
    <property type="match status" value="1"/>
</dbReference>
<dbReference type="GO" id="GO:0005739">
    <property type="term" value="C:mitochondrion"/>
    <property type="evidence" value="ECO:0007669"/>
    <property type="project" value="TreeGrafter"/>
</dbReference>
<dbReference type="PANTHER" id="PTHR14269:SF60">
    <property type="entry name" value="CARDIOLIPIN SYNTHASE (CMP-FORMING)"/>
    <property type="match status" value="1"/>
</dbReference>
<keyword evidence="3 10" id="KW-0808">Transferase</keyword>
<dbReference type="InterPro" id="IPR043130">
    <property type="entry name" value="CDP-OH_PTrfase_TM_dom"/>
</dbReference>
<evidence type="ECO:0000256" key="11">
    <source>
        <dbReference type="SAM" id="Phobius"/>
    </source>
</evidence>
<dbReference type="InterPro" id="IPR050324">
    <property type="entry name" value="CDP-alcohol_PTase-I"/>
</dbReference>
<evidence type="ECO:0000256" key="9">
    <source>
        <dbReference type="ARBA" id="ARBA00023264"/>
    </source>
</evidence>
<dbReference type="Pfam" id="PF01066">
    <property type="entry name" value="CDP-OH_P_transf"/>
    <property type="match status" value="1"/>
</dbReference>
<dbReference type="Proteomes" id="UP001210925">
    <property type="component" value="Unassembled WGS sequence"/>
</dbReference>
<evidence type="ECO:0000256" key="10">
    <source>
        <dbReference type="RuleBase" id="RU003750"/>
    </source>
</evidence>
<evidence type="ECO:0008006" key="14">
    <source>
        <dbReference type="Google" id="ProtNLM"/>
    </source>
</evidence>
<evidence type="ECO:0000313" key="12">
    <source>
        <dbReference type="EMBL" id="KAJ3260779.1"/>
    </source>
</evidence>
<dbReference type="GO" id="GO:0016020">
    <property type="term" value="C:membrane"/>
    <property type="evidence" value="ECO:0007669"/>
    <property type="project" value="UniProtKB-SubCell"/>
</dbReference>
<evidence type="ECO:0000256" key="8">
    <source>
        <dbReference type="ARBA" id="ARBA00023209"/>
    </source>
</evidence>
<dbReference type="InterPro" id="IPR048254">
    <property type="entry name" value="CDP_ALCOHOL_P_TRANSF_CS"/>
</dbReference>
<dbReference type="PANTHER" id="PTHR14269">
    <property type="entry name" value="CDP-DIACYLGLYCEROL--GLYCEROL-3-PHOSPHATE 3-PHOSPHATIDYLTRANSFERASE-RELATED"/>
    <property type="match status" value="1"/>
</dbReference>